<protein>
    <submittedName>
        <fullName evidence="2">Uncharacterized protein</fullName>
    </submittedName>
</protein>
<keyword evidence="1" id="KW-1133">Transmembrane helix</keyword>
<evidence type="ECO:0000313" key="2">
    <source>
        <dbReference type="EMBL" id="KAJ0210191.1"/>
    </source>
</evidence>
<sequence length="148" mass="17558">MVKHCFDPNVLGCHNLEVILIMKLTIDSTHTSLKRKHPHIITPWKIHLLLSSGQFTSSWAYWFSSIHWSNNLEWHVINLGQIQHNATLMALIQEILYWKHRVGRSNVLMSCILSIMHFGILYCSLMLRMDFEYIYYIMVLKIQNQMDE</sequence>
<reference evidence="2 3" key="1">
    <citation type="journal article" date="2017" name="Nat. Commun.">
        <title>Genome assembly with in vitro proximity ligation data and whole-genome triplication in lettuce.</title>
        <authorList>
            <person name="Reyes-Chin-Wo S."/>
            <person name="Wang Z."/>
            <person name="Yang X."/>
            <person name="Kozik A."/>
            <person name="Arikit S."/>
            <person name="Song C."/>
            <person name="Xia L."/>
            <person name="Froenicke L."/>
            <person name="Lavelle D.O."/>
            <person name="Truco M.J."/>
            <person name="Xia R."/>
            <person name="Zhu S."/>
            <person name="Xu C."/>
            <person name="Xu H."/>
            <person name="Xu X."/>
            <person name="Cox K."/>
            <person name="Korf I."/>
            <person name="Meyers B.C."/>
            <person name="Michelmore R.W."/>
        </authorList>
    </citation>
    <scope>NUCLEOTIDE SEQUENCE [LARGE SCALE GENOMIC DNA]</scope>
    <source>
        <strain evidence="3">cv. Salinas</strain>
        <tissue evidence="2">Seedlings</tissue>
    </source>
</reference>
<evidence type="ECO:0000313" key="3">
    <source>
        <dbReference type="Proteomes" id="UP000235145"/>
    </source>
</evidence>
<keyword evidence="1" id="KW-0812">Transmembrane</keyword>
<name>A0A9R1VTA9_LACSA</name>
<keyword evidence="1" id="KW-0472">Membrane</keyword>
<feature type="transmembrane region" description="Helical" evidence="1">
    <location>
        <begin position="107"/>
        <end position="127"/>
    </location>
</feature>
<proteinExistence type="predicted"/>
<keyword evidence="3" id="KW-1185">Reference proteome</keyword>
<gene>
    <name evidence="2" type="ORF">LSAT_V11C400210200</name>
</gene>
<accession>A0A9R1VTA9</accession>
<organism evidence="2 3">
    <name type="scientific">Lactuca sativa</name>
    <name type="common">Garden lettuce</name>
    <dbReference type="NCBI Taxonomy" id="4236"/>
    <lineage>
        <taxon>Eukaryota</taxon>
        <taxon>Viridiplantae</taxon>
        <taxon>Streptophyta</taxon>
        <taxon>Embryophyta</taxon>
        <taxon>Tracheophyta</taxon>
        <taxon>Spermatophyta</taxon>
        <taxon>Magnoliopsida</taxon>
        <taxon>eudicotyledons</taxon>
        <taxon>Gunneridae</taxon>
        <taxon>Pentapetalae</taxon>
        <taxon>asterids</taxon>
        <taxon>campanulids</taxon>
        <taxon>Asterales</taxon>
        <taxon>Asteraceae</taxon>
        <taxon>Cichorioideae</taxon>
        <taxon>Cichorieae</taxon>
        <taxon>Lactucinae</taxon>
        <taxon>Lactuca</taxon>
    </lineage>
</organism>
<evidence type="ECO:0000256" key="1">
    <source>
        <dbReference type="SAM" id="Phobius"/>
    </source>
</evidence>
<dbReference type="EMBL" id="NBSK02000004">
    <property type="protein sequence ID" value="KAJ0210191.1"/>
    <property type="molecule type" value="Genomic_DNA"/>
</dbReference>
<dbReference type="Proteomes" id="UP000235145">
    <property type="component" value="Unassembled WGS sequence"/>
</dbReference>
<dbReference type="AlphaFoldDB" id="A0A9R1VTA9"/>
<comment type="caution">
    <text evidence="2">The sequence shown here is derived from an EMBL/GenBank/DDBJ whole genome shotgun (WGS) entry which is preliminary data.</text>
</comment>